<accession>A0AAX4PI60</accession>
<sequence length="473" mass="51141">MRQHTTRSDKDDDRIRMATRISFAAAEKRRVAVSLAVALGLVLMPRLVVGLSLRTRCTHGSCKVQLPGLCGSSAELAPEHAAALERLCTPVAGCPTGTGETCDFPYKYGYNAINTSCGTFWGYYDDAENATPKGFARALLEASLDSEQVDGRSRSTVGAGRSFAALEPALQIRAARRFAAQAFVLKKNAALTIDPLDDLLLGADQVLSLLLNRTVSGAQGYCGFCAKWLTKLLNDAVLPQGTETPAVPLNLANNFPGSGGLTHVVNTVPTPGPEGNLIYATQDAYFNYEFVRCSDRSTPLDLREMLRAIASRNVSEICVPPADDRLHFPRLAIAIDTIDHSARNASVVLNQTETVPTDGPTDGVRTWPRVADKSTVFGSWVNQTLELFGCPTEDDEVGNLYYYMLVAGWGPGKIDPEFIADVSSIVCSEQNPCKKAPEYLPLCTGEYKPLIDFPGIEQLRVAEARARCAISGE</sequence>
<keyword evidence="2" id="KW-1185">Reference proteome</keyword>
<evidence type="ECO:0000313" key="1">
    <source>
        <dbReference type="EMBL" id="WZN65419.1"/>
    </source>
</evidence>
<gene>
    <name evidence="1" type="ORF">HKI87_12g69770</name>
</gene>
<reference evidence="1 2" key="1">
    <citation type="submission" date="2024-03" db="EMBL/GenBank/DDBJ databases">
        <title>Complete genome sequence of the green alga Chloropicon roscoffensis RCC1871.</title>
        <authorList>
            <person name="Lemieux C."/>
            <person name="Pombert J.-F."/>
            <person name="Otis C."/>
            <person name="Turmel M."/>
        </authorList>
    </citation>
    <scope>NUCLEOTIDE SEQUENCE [LARGE SCALE GENOMIC DNA]</scope>
    <source>
        <strain evidence="1 2">RCC1871</strain>
    </source>
</reference>
<protein>
    <submittedName>
        <fullName evidence="1">Uncharacterized protein</fullName>
    </submittedName>
</protein>
<organism evidence="1 2">
    <name type="scientific">Chloropicon roscoffensis</name>
    <dbReference type="NCBI Taxonomy" id="1461544"/>
    <lineage>
        <taxon>Eukaryota</taxon>
        <taxon>Viridiplantae</taxon>
        <taxon>Chlorophyta</taxon>
        <taxon>Chloropicophyceae</taxon>
        <taxon>Chloropicales</taxon>
        <taxon>Chloropicaceae</taxon>
        <taxon>Chloropicon</taxon>
    </lineage>
</organism>
<proteinExistence type="predicted"/>
<dbReference type="AlphaFoldDB" id="A0AAX4PI60"/>
<dbReference type="Proteomes" id="UP001472866">
    <property type="component" value="Chromosome 12"/>
</dbReference>
<name>A0AAX4PI60_9CHLO</name>
<dbReference type="EMBL" id="CP151512">
    <property type="protein sequence ID" value="WZN65419.1"/>
    <property type="molecule type" value="Genomic_DNA"/>
</dbReference>
<evidence type="ECO:0000313" key="2">
    <source>
        <dbReference type="Proteomes" id="UP001472866"/>
    </source>
</evidence>